<dbReference type="Gene3D" id="3.30.110.70">
    <property type="entry name" value="Hypothetical protein apc22750. Chain B"/>
    <property type="match status" value="1"/>
</dbReference>
<evidence type="ECO:0000256" key="2">
    <source>
        <dbReference type="HAMAP-Rule" id="MF_00338"/>
    </source>
</evidence>
<dbReference type="SUPFAM" id="SSF117782">
    <property type="entry name" value="YbjQ-like"/>
    <property type="match status" value="1"/>
</dbReference>
<dbReference type="EMBL" id="VMNI01000006">
    <property type="protein sequence ID" value="TVO78192.1"/>
    <property type="molecule type" value="Genomic_DNA"/>
</dbReference>
<dbReference type="NCBIfam" id="NF002776">
    <property type="entry name" value="PRK02877.1"/>
    <property type="match status" value="1"/>
</dbReference>
<accession>A0A557SLL3</accession>
<organism evidence="3 4">
    <name type="scientific">Denitromonas halophila</name>
    <dbReference type="NCBI Taxonomy" id="1629404"/>
    <lineage>
        <taxon>Bacteria</taxon>
        <taxon>Pseudomonadati</taxon>
        <taxon>Pseudomonadota</taxon>
        <taxon>Betaproteobacteria</taxon>
        <taxon>Rhodocyclales</taxon>
        <taxon>Zoogloeaceae</taxon>
        <taxon>Denitromonas</taxon>
    </lineage>
</organism>
<comment type="similarity">
    <text evidence="1 2">Belongs to the UPF0145 family.</text>
</comment>
<dbReference type="InterPro" id="IPR002765">
    <property type="entry name" value="UPF0145_YbjQ-like"/>
</dbReference>
<dbReference type="HAMAP" id="MF_00338">
    <property type="entry name" value="UPF0145"/>
    <property type="match status" value="1"/>
</dbReference>
<evidence type="ECO:0000313" key="4">
    <source>
        <dbReference type="Proteomes" id="UP000318349"/>
    </source>
</evidence>
<dbReference type="Pfam" id="PF01906">
    <property type="entry name" value="YbjQ_1"/>
    <property type="match status" value="1"/>
</dbReference>
<dbReference type="InterPro" id="IPR035439">
    <property type="entry name" value="UPF0145_dom_sf"/>
</dbReference>
<dbReference type="AlphaFoldDB" id="A0A557SLL3"/>
<evidence type="ECO:0000313" key="3">
    <source>
        <dbReference type="EMBL" id="TVO78192.1"/>
    </source>
</evidence>
<name>A0A557SLL3_9RHOO</name>
<dbReference type="Proteomes" id="UP000318349">
    <property type="component" value="Unassembled WGS sequence"/>
</dbReference>
<gene>
    <name evidence="3" type="ORF">FHP89_06855</name>
</gene>
<protein>
    <recommendedName>
        <fullName evidence="2">UPF0145 protein FHP89_06855</fullName>
    </recommendedName>
</protein>
<dbReference type="PANTHER" id="PTHR34068:SF1">
    <property type="entry name" value="UPF0145 PROTEIN YBJQ"/>
    <property type="match status" value="1"/>
</dbReference>
<proteinExistence type="inferred from homology"/>
<evidence type="ECO:0000256" key="1">
    <source>
        <dbReference type="ARBA" id="ARBA00010751"/>
    </source>
</evidence>
<reference evidence="3 4" key="1">
    <citation type="submission" date="2019-07" db="EMBL/GenBank/DDBJ databases">
        <title>The pathways for chlorine oxyanion respiration interact through the shared metabolite chlorate.</title>
        <authorList>
            <person name="Barnum T.P."/>
            <person name="Cheng Y."/>
            <person name="Hill K.A."/>
            <person name="Lucas L.N."/>
            <person name="Carlson H.K."/>
            <person name="Coates J.D."/>
        </authorList>
    </citation>
    <scope>NUCLEOTIDE SEQUENCE [LARGE SCALE GENOMIC DNA]</scope>
    <source>
        <strain evidence="3 4">SFB-1</strain>
    </source>
</reference>
<comment type="caution">
    <text evidence="3">The sequence shown here is derived from an EMBL/GenBank/DDBJ whole genome shotgun (WGS) entry which is preliminary data.</text>
</comment>
<dbReference type="PANTHER" id="PTHR34068">
    <property type="entry name" value="UPF0145 PROTEIN YBJQ"/>
    <property type="match status" value="1"/>
</dbReference>
<sequence length="106" mass="10927">MLMSTTPTLEGQTITRYLGVVNGEAIIGANIFKDMFAAVRNVVGGRAGAYERTLADARNIAFEEAAEAAAKLGANAVVGIDVDYEVLGSDNGMLMVCVSGTAVVIG</sequence>